<name>A0ABQ1HYV1_9ALTE</name>
<keyword evidence="1" id="KW-1133">Transmembrane helix</keyword>
<keyword evidence="3" id="KW-1185">Reference proteome</keyword>
<accession>A0ABQ1HYV1</accession>
<sequence length="302" mass="33491">MLRARITKQRGVALIQVLLISALVMMLALQISFDTKSQLKLATGYTHKVNAEAQIYSAKSELLYTLITQNHSKQINDDGLVGKWNFYNAPFFIDQVEVRMQDAAGLHSIIASPSSRLAQQLVYLGMPESTAERFSATFLNWQAPVSDWQFGGVTEQELNDLGISPRHGPMQFSSEFEQIIKALLAADNIDESDLISRIKCCFSMYSAGDLNLLTAPEAIWGALVGPDYVERLSAEREMGSLDRASFIGITGWQSQESVGFLSSSTVLIEFKATSGDISQRLKLDVTLQPESSNIPFLIRKRS</sequence>
<organism evidence="2 3">
    <name type="scientific">Agarivorans gilvus</name>
    <dbReference type="NCBI Taxonomy" id="680279"/>
    <lineage>
        <taxon>Bacteria</taxon>
        <taxon>Pseudomonadati</taxon>
        <taxon>Pseudomonadota</taxon>
        <taxon>Gammaproteobacteria</taxon>
        <taxon>Alteromonadales</taxon>
        <taxon>Alteromonadaceae</taxon>
        <taxon>Agarivorans</taxon>
    </lineage>
</organism>
<dbReference type="Proteomes" id="UP000651977">
    <property type="component" value="Unassembled WGS sequence"/>
</dbReference>
<evidence type="ECO:0008006" key="4">
    <source>
        <dbReference type="Google" id="ProtNLM"/>
    </source>
</evidence>
<evidence type="ECO:0000256" key="1">
    <source>
        <dbReference type="SAM" id="Phobius"/>
    </source>
</evidence>
<keyword evidence="1" id="KW-0472">Membrane</keyword>
<evidence type="ECO:0000313" key="3">
    <source>
        <dbReference type="Proteomes" id="UP000651977"/>
    </source>
</evidence>
<protein>
    <recommendedName>
        <fullName evidence="4">Type II secretion system protein K</fullName>
    </recommendedName>
</protein>
<feature type="transmembrane region" description="Helical" evidence="1">
    <location>
        <begin position="12"/>
        <end position="33"/>
    </location>
</feature>
<gene>
    <name evidence="2" type="ORF">GCM10007414_09880</name>
</gene>
<evidence type="ECO:0000313" key="2">
    <source>
        <dbReference type="EMBL" id="GGA98874.1"/>
    </source>
</evidence>
<reference evidence="3" key="1">
    <citation type="journal article" date="2019" name="Int. J. Syst. Evol. Microbiol.">
        <title>The Global Catalogue of Microorganisms (GCM) 10K type strain sequencing project: providing services to taxonomists for standard genome sequencing and annotation.</title>
        <authorList>
            <consortium name="The Broad Institute Genomics Platform"/>
            <consortium name="The Broad Institute Genome Sequencing Center for Infectious Disease"/>
            <person name="Wu L."/>
            <person name="Ma J."/>
        </authorList>
    </citation>
    <scope>NUCLEOTIDE SEQUENCE [LARGE SCALE GENOMIC DNA]</scope>
    <source>
        <strain evidence="3">CGMCC 1.10131</strain>
    </source>
</reference>
<proteinExistence type="predicted"/>
<keyword evidence="1" id="KW-0812">Transmembrane</keyword>
<dbReference type="RefSeq" id="WP_055732156.1">
    <property type="nucleotide sequence ID" value="NZ_BMDY01000004.1"/>
</dbReference>
<comment type="caution">
    <text evidence="2">The sequence shown here is derived from an EMBL/GenBank/DDBJ whole genome shotgun (WGS) entry which is preliminary data.</text>
</comment>
<dbReference type="EMBL" id="BMDY01000004">
    <property type="protein sequence ID" value="GGA98874.1"/>
    <property type="molecule type" value="Genomic_DNA"/>
</dbReference>